<reference evidence="7" key="2">
    <citation type="submission" date="2025-09" db="UniProtKB">
        <authorList>
            <consortium name="Ensembl"/>
        </authorList>
    </citation>
    <scope>IDENTIFICATION</scope>
</reference>
<feature type="transmembrane region" description="Helical" evidence="5">
    <location>
        <begin position="223"/>
        <end position="245"/>
    </location>
</feature>
<proteinExistence type="predicted"/>
<dbReference type="PROSITE" id="PS50835">
    <property type="entry name" value="IG_LIKE"/>
    <property type="match status" value="1"/>
</dbReference>
<sequence length="270" mass="30505">MSVAEDIFLLTMACLAVSIILLGFTAFLDARKDTCDLYGAVGQNLVLPFDYKELKSQNTLKWTHNEKVIFHRKISKVNVGKPEDIDSTGSLSLKNLQFTSAGNYKATVWYSNGTFEKEWDGRLCVMEKVPKPQLTYICDFKSNAVKLNCNVSKPRGLNYSWTVDERILTNEKAQTLSVSFNEAKEERRFSCSVENRVSKESSDRVHLTCKKESPQLLCFPKKIVMAVLAGGAGLIFLLIIVVAGWDHTRISLLLTPFQAQWLLNLYVCIF</sequence>
<dbReference type="Gene3D" id="2.60.40.10">
    <property type="entry name" value="Immunoglobulins"/>
    <property type="match status" value="2"/>
</dbReference>
<dbReference type="Proteomes" id="UP000261560">
    <property type="component" value="Unplaced"/>
</dbReference>
<keyword evidence="2" id="KW-0732">Signal</keyword>
<dbReference type="OMA" id="GPRNHRS"/>
<keyword evidence="5" id="KW-1133">Transmembrane helix</keyword>
<dbReference type="SUPFAM" id="SSF48726">
    <property type="entry name" value="Immunoglobulin"/>
    <property type="match status" value="2"/>
</dbReference>
<keyword evidence="8" id="KW-1185">Reference proteome</keyword>
<evidence type="ECO:0000256" key="2">
    <source>
        <dbReference type="ARBA" id="ARBA00022729"/>
    </source>
</evidence>
<keyword evidence="5" id="KW-0812">Transmembrane</keyword>
<dbReference type="InterPro" id="IPR013783">
    <property type="entry name" value="Ig-like_fold"/>
</dbReference>
<dbReference type="PANTHER" id="PTHR12080">
    <property type="entry name" value="SIGNALING LYMPHOCYTIC ACTIVATION MOLECULE"/>
    <property type="match status" value="1"/>
</dbReference>
<accession>A0A3B3BTE5</accession>
<reference evidence="7" key="1">
    <citation type="submission" date="2025-08" db="UniProtKB">
        <authorList>
            <consortium name="Ensembl"/>
        </authorList>
    </citation>
    <scope>IDENTIFICATION</scope>
</reference>
<comment type="subcellular location">
    <subcellularLocation>
        <location evidence="1">Membrane</location>
    </subcellularLocation>
</comment>
<dbReference type="PANTHER" id="PTHR12080:SF59">
    <property type="entry name" value="HEPATIC AND GLIAL CELL ADHESION MOLECULE"/>
    <property type="match status" value="1"/>
</dbReference>
<keyword evidence="4" id="KW-0325">Glycoprotein</keyword>
<dbReference type="InterPro" id="IPR007110">
    <property type="entry name" value="Ig-like_dom"/>
</dbReference>
<dbReference type="InterPro" id="IPR036179">
    <property type="entry name" value="Ig-like_dom_sf"/>
</dbReference>
<dbReference type="AlphaFoldDB" id="A0A3B3BTE5"/>
<protein>
    <recommendedName>
        <fullName evidence="6">Ig-like domain-containing protein</fullName>
    </recommendedName>
</protein>
<name>A0A3B3BTE5_ORYME</name>
<evidence type="ECO:0000256" key="5">
    <source>
        <dbReference type="SAM" id="Phobius"/>
    </source>
</evidence>
<dbReference type="InterPro" id="IPR015631">
    <property type="entry name" value="CD2/SLAM_rcpt"/>
</dbReference>
<evidence type="ECO:0000256" key="4">
    <source>
        <dbReference type="ARBA" id="ARBA00023180"/>
    </source>
</evidence>
<evidence type="ECO:0000256" key="3">
    <source>
        <dbReference type="ARBA" id="ARBA00023136"/>
    </source>
</evidence>
<feature type="domain" description="Ig-like" evidence="6">
    <location>
        <begin position="132"/>
        <end position="208"/>
    </location>
</feature>
<evidence type="ECO:0000313" key="7">
    <source>
        <dbReference type="Ensembl" id="ENSOMEP00000008835.1"/>
    </source>
</evidence>
<dbReference type="PaxDb" id="30732-ENSOMEP00000008835"/>
<dbReference type="GO" id="GO:0005911">
    <property type="term" value="C:cell-cell junction"/>
    <property type="evidence" value="ECO:0007669"/>
    <property type="project" value="TreeGrafter"/>
</dbReference>
<dbReference type="GO" id="GO:0016020">
    <property type="term" value="C:membrane"/>
    <property type="evidence" value="ECO:0007669"/>
    <property type="project" value="UniProtKB-SubCell"/>
</dbReference>
<dbReference type="STRING" id="30732.ENSOMEP00000008835"/>
<organism evidence="7 8">
    <name type="scientific">Oryzias melastigma</name>
    <name type="common">Marine medaka</name>
    <dbReference type="NCBI Taxonomy" id="30732"/>
    <lineage>
        <taxon>Eukaryota</taxon>
        <taxon>Metazoa</taxon>
        <taxon>Chordata</taxon>
        <taxon>Craniata</taxon>
        <taxon>Vertebrata</taxon>
        <taxon>Euteleostomi</taxon>
        <taxon>Actinopterygii</taxon>
        <taxon>Neopterygii</taxon>
        <taxon>Teleostei</taxon>
        <taxon>Neoteleostei</taxon>
        <taxon>Acanthomorphata</taxon>
        <taxon>Ovalentaria</taxon>
        <taxon>Atherinomorphae</taxon>
        <taxon>Beloniformes</taxon>
        <taxon>Adrianichthyidae</taxon>
        <taxon>Oryziinae</taxon>
        <taxon>Oryzias</taxon>
    </lineage>
</organism>
<dbReference type="Ensembl" id="ENSOMET00000001787.1">
    <property type="protein sequence ID" value="ENSOMEP00000008835.1"/>
    <property type="gene ID" value="ENSOMEG00000010016.1"/>
</dbReference>
<evidence type="ECO:0000256" key="1">
    <source>
        <dbReference type="ARBA" id="ARBA00004370"/>
    </source>
</evidence>
<evidence type="ECO:0000313" key="8">
    <source>
        <dbReference type="Proteomes" id="UP000261560"/>
    </source>
</evidence>
<keyword evidence="3 5" id="KW-0472">Membrane</keyword>
<evidence type="ECO:0000259" key="6">
    <source>
        <dbReference type="PROSITE" id="PS50835"/>
    </source>
</evidence>
<dbReference type="GeneTree" id="ENSGT00940000170627"/>
<feature type="transmembrane region" description="Helical" evidence="5">
    <location>
        <begin position="7"/>
        <end position="28"/>
    </location>
</feature>